<proteinExistence type="inferred from homology"/>
<feature type="transmembrane region" description="Helical" evidence="8">
    <location>
        <begin position="21"/>
        <end position="42"/>
    </location>
</feature>
<feature type="transmembrane region" description="Helical" evidence="8">
    <location>
        <begin position="197"/>
        <end position="221"/>
    </location>
</feature>
<keyword evidence="7 8" id="KW-0472">Membrane</keyword>
<dbReference type="Proteomes" id="UP000289411">
    <property type="component" value="Unassembled WGS sequence"/>
</dbReference>
<evidence type="ECO:0000256" key="4">
    <source>
        <dbReference type="ARBA" id="ARBA00022596"/>
    </source>
</evidence>
<dbReference type="EMBL" id="QYBC01000010">
    <property type="protein sequence ID" value="RYB04402.1"/>
    <property type="molecule type" value="Genomic_DNA"/>
</dbReference>
<dbReference type="PANTHER" id="PTHR31611:SF0">
    <property type="entry name" value="HIGH-AFFINITY NICKEL TRANSPORT PROTEIN NIC1"/>
    <property type="match status" value="1"/>
</dbReference>
<evidence type="ECO:0000313" key="9">
    <source>
        <dbReference type="EMBL" id="RYB04402.1"/>
    </source>
</evidence>
<evidence type="ECO:0000256" key="8">
    <source>
        <dbReference type="RuleBase" id="RU362101"/>
    </source>
</evidence>
<comment type="subcellular location">
    <subcellularLocation>
        <location evidence="8">Cell membrane</location>
        <topology evidence="8">Multi-pass membrane protein</topology>
    </subcellularLocation>
    <subcellularLocation>
        <location evidence="1">Endomembrane system</location>
        <topology evidence="1">Multi-pass membrane protein</topology>
    </subcellularLocation>
</comment>
<feature type="transmembrane region" description="Helical" evidence="8">
    <location>
        <begin position="48"/>
        <end position="66"/>
    </location>
</feature>
<dbReference type="GO" id="GO:0012505">
    <property type="term" value="C:endomembrane system"/>
    <property type="evidence" value="ECO:0007669"/>
    <property type="project" value="UniProtKB-SubCell"/>
</dbReference>
<organism evidence="9 10">
    <name type="scientific">Lichenibacterium ramalinae</name>
    <dbReference type="NCBI Taxonomy" id="2316527"/>
    <lineage>
        <taxon>Bacteria</taxon>
        <taxon>Pseudomonadati</taxon>
        <taxon>Pseudomonadota</taxon>
        <taxon>Alphaproteobacteria</taxon>
        <taxon>Hyphomicrobiales</taxon>
        <taxon>Lichenihabitantaceae</taxon>
        <taxon>Lichenibacterium</taxon>
    </lineage>
</organism>
<feature type="transmembrane region" description="Helical" evidence="8">
    <location>
        <begin position="269"/>
        <end position="296"/>
    </location>
</feature>
<comment type="caution">
    <text evidence="9">The sequence shown here is derived from an EMBL/GenBank/DDBJ whole genome shotgun (WGS) entry which is preliminary data.</text>
</comment>
<dbReference type="GO" id="GO:0015099">
    <property type="term" value="F:nickel cation transmembrane transporter activity"/>
    <property type="evidence" value="ECO:0007669"/>
    <property type="project" value="UniProtKB-UniRule"/>
</dbReference>
<name>A0A4Q2RFP2_9HYPH</name>
<feature type="transmembrane region" description="Helical" evidence="8">
    <location>
        <begin position="87"/>
        <end position="112"/>
    </location>
</feature>
<keyword evidence="6 8" id="KW-1133">Transmembrane helix</keyword>
<keyword evidence="5 8" id="KW-0812">Transmembrane</keyword>
<keyword evidence="3 8" id="KW-0813">Transport</keyword>
<keyword evidence="10" id="KW-1185">Reference proteome</keyword>
<feature type="transmembrane region" description="Helical" evidence="8">
    <location>
        <begin position="227"/>
        <end position="248"/>
    </location>
</feature>
<sequence length="354" mass="38083">MLRIITGLLDEETSGLRGRLVAIYGLLAVLNLGAWGWALFAFRATPTLLGIALVVYGLGLRHAVDADHIAAIDNVTRKLMQGGRKPVAVGFFFALGHSMVVVLASAAVVAAATAVDGFEILKGVGGVISTGVSSAFLLLIAAMNVAIFAAVYRTYRRVRAGGTYVEEDLDMLLNNRGFLSRLFRPAFRMVSRSWHMFPLGFLFGLGFDTATEVAVFGVSAAQAAKGVPLAAIMVFPVLFAAGMSLVDTTDGVLMLGAYDWAFVKPMRKLFYNMTITLVSVVIAVLIGSIEALRLIGDQLDLKGVFWDRIGALNDNFNALGFAIIGIFAFAWALSFAIYRLKRLDEVTIRTVDGT</sequence>
<dbReference type="AlphaFoldDB" id="A0A4Q2RFP2"/>
<dbReference type="InterPro" id="IPR011541">
    <property type="entry name" value="Ni/Co_transpt_high_affinity"/>
</dbReference>
<reference evidence="9 10" key="2">
    <citation type="submission" date="2019-02" db="EMBL/GenBank/DDBJ databases">
        <title>'Lichenibacterium ramalinii' gen. nov. sp. nov., 'Lichenibacterium minor' gen. nov. sp. nov.</title>
        <authorList>
            <person name="Pankratov T."/>
        </authorList>
    </citation>
    <scope>NUCLEOTIDE SEQUENCE [LARGE SCALE GENOMIC DNA]</scope>
    <source>
        <strain evidence="9 10">RmlP001</strain>
    </source>
</reference>
<protein>
    <recommendedName>
        <fullName evidence="8">Nickel/cobalt efflux system</fullName>
    </recommendedName>
</protein>
<reference evidence="9 10" key="1">
    <citation type="submission" date="2018-09" db="EMBL/GenBank/DDBJ databases">
        <authorList>
            <person name="Grouzdev D.S."/>
            <person name="Krutkina M.S."/>
        </authorList>
    </citation>
    <scope>NUCLEOTIDE SEQUENCE [LARGE SCALE GENOMIC DNA]</scope>
    <source>
        <strain evidence="9 10">RmlP001</strain>
    </source>
</reference>
<evidence type="ECO:0000256" key="3">
    <source>
        <dbReference type="ARBA" id="ARBA00022448"/>
    </source>
</evidence>
<dbReference type="NCBIfam" id="TIGR00802">
    <property type="entry name" value="nico"/>
    <property type="match status" value="1"/>
</dbReference>
<dbReference type="GO" id="GO:0005886">
    <property type="term" value="C:plasma membrane"/>
    <property type="evidence" value="ECO:0007669"/>
    <property type="project" value="UniProtKB-SubCell"/>
</dbReference>
<dbReference type="InterPro" id="IPR004688">
    <property type="entry name" value="Ni/Co_transpt"/>
</dbReference>
<evidence type="ECO:0000256" key="5">
    <source>
        <dbReference type="ARBA" id="ARBA00022692"/>
    </source>
</evidence>
<gene>
    <name evidence="9" type="ORF">D3272_13230</name>
</gene>
<comment type="similarity">
    <text evidence="2 8">Belongs to the NiCoT transporter (TC 2.A.52) family.</text>
</comment>
<evidence type="ECO:0000256" key="2">
    <source>
        <dbReference type="ARBA" id="ARBA00010892"/>
    </source>
</evidence>
<accession>A0A4Q2RFP2</accession>
<dbReference type="RefSeq" id="WP_129219674.1">
    <property type="nucleotide sequence ID" value="NZ_QYBC01000010.1"/>
</dbReference>
<dbReference type="OrthoDB" id="9776706at2"/>
<feature type="transmembrane region" description="Helical" evidence="8">
    <location>
        <begin position="316"/>
        <end position="338"/>
    </location>
</feature>
<evidence type="ECO:0000256" key="1">
    <source>
        <dbReference type="ARBA" id="ARBA00004127"/>
    </source>
</evidence>
<dbReference type="Pfam" id="PF03824">
    <property type="entry name" value="NicO"/>
    <property type="match status" value="1"/>
</dbReference>
<dbReference type="PANTHER" id="PTHR31611">
    <property type="entry name" value="HIGH-AFFINITY NICKEL TRANSPORT PROTEIN NIC1"/>
    <property type="match status" value="1"/>
</dbReference>
<evidence type="ECO:0000256" key="7">
    <source>
        <dbReference type="ARBA" id="ARBA00023136"/>
    </source>
</evidence>
<evidence type="ECO:0000313" key="10">
    <source>
        <dbReference type="Proteomes" id="UP000289411"/>
    </source>
</evidence>
<keyword evidence="4" id="KW-0533">Nickel</keyword>
<feature type="transmembrane region" description="Helical" evidence="8">
    <location>
        <begin position="132"/>
        <end position="152"/>
    </location>
</feature>
<evidence type="ECO:0000256" key="6">
    <source>
        <dbReference type="ARBA" id="ARBA00022989"/>
    </source>
</evidence>